<feature type="compositionally biased region" description="Polar residues" evidence="1">
    <location>
        <begin position="107"/>
        <end position="129"/>
    </location>
</feature>
<dbReference type="Proteomes" id="UP000620104">
    <property type="component" value="Unassembled WGS sequence"/>
</dbReference>
<evidence type="ECO:0000313" key="3">
    <source>
        <dbReference type="Proteomes" id="UP000620104"/>
    </source>
</evidence>
<evidence type="ECO:0000313" key="2">
    <source>
        <dbReference type="EMBL" id="GHJ83620.1"/>
    </source>
</evidence>
<keyword evidence="3" id="KW-1185">Reference proteome</keyword>
<organism evidence="2 3">
    <name type="scientific">Naganishia liquefaciens</name>
    <dbReference type="NCBI Taxonomy" id="104408"/>
    <lineage>
        <taxon>Eukaryota</taxon>
        <taxon>Fungi</taxon>
        <taxon>Dikarya</taxon>
        <taxon>Basidiomycota</taxon>
        <taxon>Agaricomycotina</taxon>
        <taxon>Tremellomycetes</taxon>
        <taxon>Filobasidiales</taxon>
        <taxon>Filobasidiaceae</taxon>
        <taxon>Naganishia</taxon>
    </lineage>
</organism>
<comment type="caution">
    <text evidence="2">The sequence shown here is derived from an EMBL/GenBank/DDBJ whole genome shotgun (WGS) entry which is preliminary data.</text>
</comment>
<accession>A0A8H3YBV8</accession>
<feature type="region of interest" description="Disordered" evidence="1">
    <location>
        <begin position="48"/>
        <end position="130"/>
    </location>
</feature>
<dbReference type="EMBL" id="BLZA01000002">
    <property type="protein sequence ID" value="GHJ83620.1"/>
    <property type="molecule type" value="Genomic_DNA"/>
</dbReference>
<name>A0A8H3YBV8_9TREE</name>
<feature type="compositionally biased region" description="Low complexity" evidence="1">
    <location>
        <begin position="75"/>
        <end position="87"/>
    </location>
</feature>
<sequence>MSHSPTSYEAEQQEIKNFSGYKWDYKSWLFDSHASQKFVEASEIPVDWDQEFPPSSPSSSLLNTDDPPQTDGRSKASVRTSTVSSSHSPKRLLAAGTRSVQEKRSNSDASTKGELQTSTHCNVMPVSSPSKEEPTIVSRAWDIWRFDFMSFDARGCIVSATDNDSYVKTVPSTFALARFFGVNEDYMTQVIRTRASSVSVQYPVVGFRVDSLQRPIWLMRSRNPAVKPATKATRAELAAITTDFGNQVCHVTLKVRAKEGRGERGYLGLSPAVLEGLADSPSEMQHWPMRYNNNNARSRYPPPYAGVCD</sequence>
<gene>
    <name evidence="2" type="ORF">NliqN6_0022</name>
</gene>
<reference evidence="2" key="1">
    <citation type="submission" date="2020-07" db="EMBL/GenBank/DDBJ databases">
        <title>Draft Genome Sequence of a Deep-Sea Yeast, Naganishia (Cryptococcus) liquefaciens strain N6.</title>
        <authorList>
            <person name="Han Y.W."/>
            <person name="Kajitani R."/>
            <person name="Morimoto H."/>
            <person name="Parhat M."/>
            <person name="Tsubouchi H."/>
            <person name="Bakenova O."/>
            <person name="Ogata M."/>
            <person name="Argunhan B."/>
            <person name="Aoki R."/>
            <person name="Kajiwara S."/>
            <person name="Itoh T."/>
            <person name="Iwasaki H."/>
        </authorList>
    </citation>
    <scope>NUCLEOTIDE SEQUENCE</scope>
    <source>
        <strain evidence="2">N6</strain>
    </source>
</reference>
<dbReference type="AlphaFoldDB" id="A0A8H3YBV8"/>
<protein>
    <submittedName>
        <fullName evidence="2">Uncharacterized protein</fullName>
    </submittedName>
</protein>
<evidence type="ECO:0000256" key="1">
    <source>
        <dbReference type="SAM" id="MobiDB-lite"/>
    </source>
</evidence>
<proteinExistence type="predicted"/>